<keyword evidence="2" id="KW-0732">Signal</keyword>
<evidence type="ECO:0000256" key="1">
    <source>
        <dbReference type="SAM" id="MobiDB-lite"/>
    </source>
</evidence>
<feature type="compositionally biased region" description="Low complexity" evidence="1">
    <location>
        <begin position="320"/>
        <end position="340"/>
    </location>
</feature>
<feature type="region of interest" description="Disordered" evidence="1">
    <location>
        <begin position="317"/>
        <end position="340"/>
    </location>
</feature>
<accession>A0A2S8SV23</accession>
<gene>
    <name evidence="3" type="ORF">B1R32_104135</name>
</gene>
<sequence length="340" mass="37211">MRLPILLSPILSLCLFAGAGLPARAQTETIPTETISTETAPPAIQNEEAREMPPLPVQNARNKADNQTARNAGRRAQIEMRLRAMMSDFGVDEAAQQDAVIAYLAEDEAGKSTVRDVARRLIVAVRNGATPERTRDLIAVYKASLDADKERRRAAQGTLDAKIGFSLNPRLEATLWLFGVLGEGQAGLPLNVLAPRNANGRRRNAPDDRTNNNKQPGPGAQRTGIVTGIVTRKGEGWIEVRDENAGMVRTGGADSIERYLPFWTANESAPQNAKDERDDNVNGDYDRSVLEAMKAVQVGERVRLEWVWNERKRVVRLSTAPPDAAPQNAPAQPLYPANNP</sequence>
<dbReference type="InParanoid" id="A0A2S8SV23"/>
<dbReference type="AlphaFoldDB" id="A0A2S8SV23"/>
<feature type="chain" id="PRO_5015640207" evidence="2">
    <location>
        <begin position="26"/>
        <end position="340"/>
    </location>
</feature>
<organism evidence="3 4">
    <name type="scientific">Abditibacterium utsteinense</name>
    <dbReference type="NCBI Taxonomy" id="1960156"/>
    <lineage>
        <taxon>Bacteria</taxon>
        <taxon>Pseudomonadati</taxon>
        <taxon>Abditibacteriota</taxon>
        <taxon>Abditibacteriia</taxon>
        <taxon>Abditibacteriales</taxon>
        <taxon>Abditibacteriaceae</taxon>
        <taxon>Abditibacterium</taxon>
    </lineage>
</organism>
<comment type="caution">
    <text evidence="3">The sequence shown here is derived from an EMBL/GenBank/DDBJ whole genome shotgun (WGS) entry which is preliminary data.</text>
</comment>
<protein>
    <submittedName>
        <fullName evidence="3">Uncharacterized protein</fullName>
    </submittedName>
</protein>
<evidence type="ECO:0000256" key="2">
    <source>
        <dbReference type="SAM" id="SignalP"/>
    </source>
</evidence>
<name>A0A2S8SV23_9BACT</name>
<reference evidence="3 4" key="1">
    <citation type="journal article" date="2018" name="Syst. Appl. Microbiol.">
        <title>Abditibacterium utsteinense sp. nov., the first cultivated member of candidate phylum FBP, isolated from ice-free Antarctic soil samples.</title>
        <authorList>
            <person name="Tahon G."/>
            <person name="Tytgat B."/>
            <person name="Lebbe L."/>
            <person name="Carlier A."/>
            <person name="Willems A."/>
        </authorList>
    </citation>
    <scope>NUCLEOTIDE SEQUENCE [LARGE SCALE GENOMIC DNA]</scope>
    <source>
        <strain evidence="3 4">LMG 29911</strain>
    </source>
</reference>
<feature type="signal peptide" evidence="2">
    <location>
        <begin position="1"/>
        <end position="25"/>
    </location>
</feature>
<dbReference type="Proteomes" id="UP000237684">
    <property type="component" value="Unassembled WGS sequence"/>
</dbReference>
<proteinExistence type="predicted"/>
<keyword evidence="4" id="KW-1185">Reference proteome</keyword>
<feature type="region of interest" description="Disordered" evidence="1">
    <location>
        <begin position="193"/>
        <end position="225"/>
    </location>
</feature>
<evidence type="ECO:0000313" key="4">
    <source>
        <dbReference type="Proteomes" id="UP000237684"/>
    </source>
</evidence>
<dbReference type="EMBL" id="NIGF01000004">
    <property type="protein sequence ID" value="PQV64641.1"/>
    <property type="molecule type" value="Genomic_DNA"/>
</dbReference>
<evidence type="ECO:0000313" key="3">
    <source>
        <dbReference type="EMBL" id="PQV64641.1"/>
    </source>
</evidence>